<feature type="region of interest" description="Disordered" evidence="1">
    <location>
        <begin position="67"/>
        <end position="135"/>
    </location>
</feature>
<organism evidence="3 4">
    <name type="scientific">Nocardia camponoti</name>
    <dbReference type="NCBI Taxonomy" id="1616106"/>
    <lineage>
        <taxon>Bacteria</taxon>
        <taxon>Bacillati</taxon>
        <taxon>Actinomycetota</taxon>
        <taxon>Actinomycetes</taxon>
        <taxon>Mycobacteriales</taxon>
        <taxon>Nocardiaceae</taxon>
        <taxon>Nocardia</taxon>
    </lineage>
</organism>
<name>A0A917QQ99_9NOCA</name>
<sequence length="135" mass="13807">MTKTRTRRHLRATALLGGLVLITAPLVGFASADQGGNDEHVTITCTAPPGTPLPEFEHSVPASLADGTELVPAPAGSAFDHTIEAPSPATPLDGTKFVPAPPGSGFDNTIEARPAPGAHFDGELTCGPKLPTPPR</sequence>
<keyword evidence="4" id="KW-1185">Reference proteome</keyword>
<feature type="signal peptide" evidence="2">
    <location>
        <begin position="1"/>
        <end position="32"/>
    </location>
</feature>
<reference evidence="3" key="1">
    <citation type="journal article" date="2014" name="Int. J. Syst. Evol. Microbiol.">
        <title>Complete genome sequence of Corynebacterium casei LMG S-19264T (=DSM 44701T), isolated from a smear-ripened cheese.</title>
        <authorList>
            <consortium name="US DOE Joint Genome Institute (JGI-PGF)"/>
            <person name="Walter F."/>
            <person name="Albersmeier A."/>
            <person name="Kalinowski J."/>
            <person name="Ruckert C."/>
        </authorList>
    </citation>
    <scope>NUCLEOTIDE SEQUENCE</scope>
    <source>
        <strain evidence="3">CGMCC 4.7278</strain>
    </source>
</reference>
<dbReference type="EMBL" id="BMMW01000004">
    <property type="protein sequence ID" value="GGK62769.1"/>
    <property type="molecule type" value="Genomic_DNA"/>
</dbReference>
<accession>A0A917QQ99</accession>
<keyword evidence="2" id="KW-0732">Signal</keyword>
<dbReference type="Proteomes" id="UP000612956">
    <property type="component" value="Unassembled WGS sequence"/>
</dbReference>
<protein>
    <submittedName>
        <fullName evidence="3">Uncharacterized protein</fullName>
    </submittedName>
</protein>
<evidence type="ECO:0000256" key="2">
    <source>
        <dbReference type="SAM" id="SignalP"/>
    </source>
</evidence>
<reference evidence="3" key="2">
    <citation type="submission" date="2020-09" db="EMBL/GenBank/DDBJ databases">
        <authorList>
            <person name="Sun Q."/>
            <person name="Zhou Y."/>
        </authorList>
    </citation>
    <scope>NUCLEOTIDE SEQUENCE</scope>
    <source>
        <strain evidence="3">CGMCC 4.7278</strain>
    </source>
</reference>
<dbReference type="RefSeq" id="WP_188830454.1">
    <property type="nucleotide sequence ID" value="NZ_BMMW01000004.1"/>
</dbReference>
<proteinExistence type="predicted"/>
<evidence type="ECO:0000313" key="4">
    <source>
        <dbReference type="Proteomes" id="UP000612956"/>
    </source>
</evidence>
<comment type="caution">
    <text evidence="3">The sequence shown here is derived from an EMBL/GenBank/DDBJ whole genome shotgun (WGS) entry which is preliminary data.</text>
</comment>
<gene>
    <name evidence="3" type="ORF">GCM10011591_38750</name>
</gene>
<dbReference type="AlphaFoldDB" id="A0A917QQ99"/>
<evidence type="ECO:0000313" key="3">
    <source>
        <dbReference type="EMBL" id="GGK62769.1"/>
    </source>
</evidence>
<feature type="chain" id="PRO_5037597602" evidence="2">
    <location>
        <begin position="33"/>
        <end position="135"/>
    </location>
</feature>
<evidence type="ECO:0000256" key="1">
    <source>
        <dbReference type="SAM" id="MobiDB-lite"/>
    </source>
</evidence>